<feature type="transmembrane region" description="Helical" evidence="18">
    <location>
        <begin position="61"/>
        <end position="84"/>
    </location>
</feature>
<dbReference type="InterPro" id="IPR023298">
    <property type="entry name" value="ATPase_P-typ_TM_dom_sf"/>
</dbReference>
<dbReference type="InterPro" id="IPR023214">
    <property type="entry name" value="HAD_sf"/>
</dbReference>
<comment type="function">
    <text evidence="1">Mediates magnesium influx to the cytosol.</text>
</comment>
<dbReference type="GO" id="GO:0005886">
    <property type="term" value="C:plasma membrane"/>
    <property type="evidence" value="ECO:0007669"/>
    <property type="project" value="UniProtKB-SubCell"/>
</dbReference>
<reference evidence="20 21" key="1">
    <citation type="submission" date="2018-04" db="EMBL/GenBank/DDBJ databases">
        <title>Chitinophaga fuyangensis sp. nov., isolated from soil in a chemical factory.</title>
        <authorList>
            <person name="Chen K."/>
        </authorList>
    </citation>
    <scope>NUCLEOTIDE SEQUENCE [LARGE SCALE GENOMIC DNA]</scope>
    <source>
        <strain evidence="20 21">LY-1</strain>
    </source>
</reference>
<dbReference type="Proteomes" id="UP000244450">
    <property type="component" value="Unassembled WGS sequence"/>
</dbReference>
<evidence type="ECO:0000256" key="14">
    <source>
        <dbReference type="ARBA" id="ARBA00022989"/>
    </source>
</evidence>
<evidence type="ECO:0000313" key="20">
    <source>
        <dbReference type="EMBL" id="PUZ29736.1"/>
    </source>
</evidence>
<dbReference type="PROSITE" id="PS00154">
    <property type="entry name" value="ATPASE_E1_E2"/>
    <property type="match status" value="1"/>
</dbReference>
<dbReference type="InterPro" id="IPR006068">
    <property type="entry name" value="ATPase_P-typ_cation-transptr_C"/>
</dbReference>
<keyword evidence="21" id="KW-1185">Reference proteome</keyword>
<dbReference type="InterPro" id="IPR023299">
    <property type="entry name" value="ATPase_P-typ_cyto_dom_N"/>
</dbReference>
<dbReference type="Gene3D" id="2.70.150.10">
    <property type="entry name" value="Calcium-transporting ATPase, cytoplasmic transduction domain A"/>
    <property type="match status" value="1"/>
</dbReference>
<dbReference type="Gene3D" id="1.20.1110.10">
    <property type="entry name" value="Calcium-transporting ATPase, transmembrane domain"/>
    <property type="match status" value="1"/>
</dbReference>
<feature type="transmembrane region" description="Helical" evidence="18">
    <location>
        <begin position="90"/>
        <end position="108"/>
    </location>
</feature>
<protein>
    <recommendedName>
        <fullName evidence="5">Magnesium-transporting ATPase, P-type 1</fullName>
        <ecNumber evidence="4">7.2.2.14</ecNumber>
    </recommendedName>
    <alternativeName>
        <fullName evidence="16">Mg(2+) transport ATPase, P-type 1</fullName>
    </alternativeName>
</protein>
<evidence type="ECO:0000256" key="13">
    <source>
        <dbReference type="ARBA" id="ARBA00022967"/>
    </source>
</evidence>
<evidence type="ECO:0000256" key="15">
    <source>
        <dbReference type="ARBA" id="ARBA00023136"/>
    </source>
</evidence>
<sequence length="853" mass="94071">MPDTASSKAGADIFSCAGLSLPAIWDITGSSDGGLSAKEAERRLEAEGLNVIHAARQEKEWLLLLSHFRNPLVILLLIAAVISFSSGEPVSAMIIMAIILASVGLDYWQERDSRNAAEDLQHTLANKALVLRDGVYIEVPASQLCRGDIVQLEAGRIIPADGRMIWGRDCFVNQSSLTGESFPAEKNEGVIKNGAGLDSLHNMLFMGSSMISGNCRMVITQTGKATELGKIAGTLSRRAPMNGFERGIRNFGWLILKVSAILVLFIFVVNAWRHQDLLQSFLFAIAIAVGLTPELLPMIMSVTMSRGATRMARLGVIIKQVTAIPNFGSMEILCTDKTGTLTEDRIALVCSVTPAGTASKEVEELAYLNSYFQTGVTSPLDTAILDCKVAVPADYTKVDEIPFDFSRKRVSVVVRMKNEMVLITKGAPEEVFKTCGLSPEAIEVANQQYTLLSGQGFRVLAVATRTLSTTGPYSIADECQLQLAGFVAFLDPPKADVKQVIDALQEMGIAIKILTGDNHLVTRAVCDKIGLNVTHILQGTEMDALNDDALAQRIRHTTIFTRVLPEQKNRIIQLLKKQHAIVGYLGDGINDAPALKTADIGITVNSAVDVARDAADVILTRKDLKVLQDGIREGRKTYCNTMKYIRMTLSSNFGNMFSMAAAAMILPFLPMLPAQVLVNNFLYDTSQLAIPTDTADDEQLRIPRQWDLPSLQRFMLWFGLLSSLFDLLTFYLLYHHFKTSPVLFRTGWFMESLATQILVVFIIRTDRVPFYKSKPAGALVWSALACLLLGWVLPYSILGRYMGFTQPPWHVILYIAVLVVLYLVSAELLKRALLRFYGNKKAPLERRREKVVI</sequence>
<evidence type="ECO:0000256" key="6">
    <source>
        <dbReference type="ARBA" id="ARBA00022475"/>
    </source>
</evidence>
<evidence type="ECO:0000256" key="10">
    <source>
        <dbReference type="ARBA" id="ARBA00022741"/>
    </source>
</evidence>
<keyword evidence="15 18" id="KW-0472">Membrane</keyword>
<dbReference type="SUPFAM" id="SSF81653">
    <property type="entry name" value="Calcium ATPase, transduction domain A"/>
    <property type="match status" value="1"/>
</dbReference>
<dbReference type="SUPFAM" id="SSF56784">
    <property type="entry name" value="HAD-like"/>
    <property type="match status" value="1"/>
</dbReference>
<evidence type="ECO:0000256" key="4">
    <source>
        <dbReference type="ARBA" id="ARBA00012786"/>
    </source>
</evidence>
<dbReference type="PANTHER" id="PTHR42861">
    <property type="entry name" value="CALCIUM-TRANSPORTING ATPASE"/>
    <property type="match status" value="1"/>
</dbReference>
<dbReference type="GO" id="GO:0015444">
    <property type="term" value="F:P-type magnesium transporter activity"/>
    <property type="evidence" value="ECO:0007669"/>
    <property type="project" value="UniProtKB-EC"/>
</dbReference>
<keyword evidence="13" id="KW-1278">Translocase</keyword>
<evidence type="ECO:0000256" key="2">
    <source>
        <dbReference type="ARBA" id="ARBA00004429"/>
    </source>
</evidence>
<accession>A0A2T7BPY5</accession>
<comment type="similarity">
    <text evidence="3">Belongs to the cation transport ATPase (P-type) (TC 3.A.3) family. Type IIIB subfamily.</text>
</comment>
<evidence type="ECO:0000256" key="3">
    <source>
        <dbReference type="ARBA" id="ARBA00008746"/>
    </source>
</evidence>
<feature type="domain" description="Cation-transporting P-type ATPase N-terminal" evidence="19">
    <location>
        <begin position="15"/>
        <end position="88"/>
    </location>
</feature>
<keyword evidence="8" id="KW-0597">Phosphoprotein</keyword>
<evidence type="ECO:0000256" key="8">
    <source>
        <dbReference type="ARBA" id="ARBA00022553"/>
    </source>
</evidence>
<dbReference type="SMART" id="SM00831">
    <property type="entry name" value="Cation_ATPase_N"/>
    <property type="match status" value="1"/>
</dbReference>
<evidence type="ECO:0000313" key="21">
    <source>
        <dbReference type="Proteomes" id="UP000244450"/>
    </source>
</evidence>
<feature type="transmembrane region" description="Helical" evidence="18">
    <location>
        <begin position="251"/>
        <end position="272"/>
    </location>
</feature>
<keyword evidence="11" id="KW-0067">ATP-binding</keyword>
<organism evidence="20 21">
    <name type="scientific">Chitinophaga parva</name>
    <dbReference type="NCBI Taxonomy" id="2169414"/>
    <lineage>
        <taxon>Bacteria</taxon>
        <taxon>Pseudomonadati</taxon>
        <taxon>Bacteroidota</taxon>
        <taxon>Chitinophagia</taxon>
        <taxon>Chitinophagales</taxon>
        <taxon>Chitinophagaceae</taxon>
        <taxon>Chitinophaga</taxon>
    </lineage>
</organism>
<dbReference type="AlphaFoldDB" id="A0A2T7BPY5"/>
<comment type="caution">
    <text evidence="20">The sequence shown here is derived from an EMBL/GenBank/DDBJ whole genome shotgun (WGS) entry which is preliminary data.</text>
</comment>
<comment type="catalytic activity">
    <reaction evidence="17">
        <text>Mg(2+)(out) + ATP + H2O = Mg(2+)(in) + ADP + phosphate + H(+)</text>
        <dbReference type="Rhea" id="RHEA:10260"/>
        <dbReference type="ChEBI" id="CHEBI:15377"/>
        <dbReference type="ChEBI" id="CHEBI:15378"/>
        <dbReference type="ChEBI" id="CHEBI:18420"/>
        <dbReference type="ChEBI" id="CHEBI:30616"/>
        <dbReference type="ChEBI" id="CHEBI:43474"/>
        <dbReference type="ChEBI" id="CHEBI:456216"/>
        <dbReference type="EC" id="7.2.2.14"/>
    </reaction>
</comment>
<dbReference type="EMBL" id="QCYK01000001">
    <property type="protein sequence ID" value="PUZ29736.1"/>
    <property type="molecule type" value="Genomic_DNA"/>
</dbReference>
<dbReference type="InterPro" id="IPR001757">
    <property type="entry name" value="P_typ_ATPase"/>
</dbReference>
<evidence type="ECO:0000256" key="1">
    <source>
        <dbReference type="ARBA" id="ARBA00003954"/>
    </source>
</evidence>
<dbReference type="Gene3D" id="3.40.50.1000">
    <property type="entry name" value="HAD superfamily/HAD-like"/>
    <property type="match status" value="1"/>
</dbReference>
<dbReference type="InterPro" id="IPR008250">
    <property type="entry name" value="ATPase_P-typ_transduc_dom_A_sf"/>
</dbReference>
<keyword evidence="7" id="KW-0997">Cell inner membrane</keyword>
<keyword evidence="9 18" id="KW-0812">Transmembrane</keyword>
<keyword evidence="12" id="KW-0460">Magnesium</keyword>
<dbReference type="InterPro" id="IPR036412">
    <property type="entry name" value="HAD-like_sf"/>
</dbReference>
<evidence type="ECO:0000256" key="18">
    <source>
        <dbReference type="SAM" id="Phobius"/>
    </source>
</evidence>
<dbReference type="InterPro" id="IPR018303">
    <property type="entry name" value="ATPase_P-typ_P_site"/>
</dbReference>
<keyword evidence="6" id="KW-1003">Cell membrane</keyword>
<dbReference type="NCBIfam" id="TIGR01494">
    <property type="entry name" value="ATPase_P-type"/>
    <property type="match status" value="2"/>
</dbReference>
<dbReference type="InterPro" id="IPR044492">
    <property type="entry name" value="P_typ_ATPase_HD_dom"/>
</dbReference>
<dbReference type="Pfam" id="PF00690">
    <property type="entry name" value="Cation_ATPase_N"/>
    <property type="match status" value="1"/>
</dbReference>
<dbReference type="SUPFAM" id="SSF81665">
    <property type="entry name" value="Calcium ATPase, transmembrane domain M"/>
    <property type="match status" value="1"/>
</dbReference>
<evidence type="ECO:0000256" key="16">
    <source>
        <dbReference type="ARBA" id="ARBA00029806"/>
    </source>
</evidence>
<evidence type="ECO:0000256" key="11">
    <source>
        <dbReference type="ARBA" id="ARBA00022840"/>
    </source>
</evidence>
<dbReference type="Pfam" id="PF13246">
    <property type="entry name" value="Cation_ATPase"/>
    <property type="match status" value="1"/>
</dbReference>
<evidence type="ECO:0000259" key="19">
    <source>
        <dbReference type="SMART" id="SM00831"/>
    </source>
</evidence>
<dbReference type="EC" id="7.2.2.14" evidence="4"/>
<gene>
    <name evidence="20" type="primary">mgtA</name>
    <name evidence="20" type="ORF">DCC81_09935</name>
</gene>
<evidence type="ECO:0000256" key="9">
    <source>
        <dbReference type="ARBA" id="ARBA00022692"/>
    </source>
</evidence>
<dbReference type="GO" id="GO:0016887">
    <property type="term" value="F:ATP hydrolysis activity"/>
    <property type="evidence" value="ECO:0007669"/>
    <property type="project" value="InterPro"/>
</dbReference>
<dbReference type="InterPro" id="IPR006415">
    <property type="entry name" value="P-type_ATPase_IIIB"/>
</dbReference>
<dbReference type="SFLD" id="SFLDG00002">
    <property type="entry name" value="C1.7:_P-type_atpase_like"/>
    <property type="match status" value="1"/>
</dbReference>
<proteinExistence type="inferred from homology"/>
<dbReference type="GO" id="GO:0005524">
    <property type="term" value="F:ATP binding"/>
    <property type="evidence" value="ECO:0007669"/>
    <property type="project" value="UniProtKB-KW"/>
</dbReference>
<evidence type="ECO:0000256" key="7">
    <source>
        <dbReference type="ARBA" id="ARBA00022519"/>
    </source>
</evidence>
<dbReference type="NCBIfam" id="TIGR01524">
    <property type="entry name" value="ATPase-IIIB_Mg"/>
    <property type="match status" value="1"/>
</dbReference>
<dbReference type="SFLD" id="SFLDF00027">
    <property type="entry name" value="p-type_atpase"/>
    <property type="match status" value="1"/>
</dbReference>
<feature type="transmembrane region" description="Helical" evidence="18">
    <location>
        <begin position="809"/>
        <end position="829"/>
    </location>
</feature>
<dbReference type="Gene3D" id="3.40.1110.10">
    <property type="entry name" value="Calcium-transporting ATPase, cytoplasmic domain N"/>
    <property type="match status" value="1"/>
</dbReference>
<dbReference type="Pfam" id="PF00122">
    <property type="entry name" value="E1-E2_ATPase"/>
    <property type="match status" value="1"/>
</dbReference>
<dbReference type="Pfam" id="PF00689">
    <property type="entry name" value="Cation_ATPase_C"/>
    <property type="match status" value="1"/>
</dbReference>
<feature type="transmembrane region" description="Helical" evidence="18">
    <location>
        <begin position="746"/>
        <end position="764"/>
    </location>
</feature>
<feature type="transmembrane region" description="Helical" evidence="18">
    <location>
        <begin position="776"/>
        <end position="797"/>
    </location>
</feature>
<dbReference type="OrthoDB" id="9770315at2"/>
<feature type="transmembrane region" description="Helical" evidence="18">
    <location>
        <begin position="714"/>
        <end position="734"/>
    </location>
</feature>
<keyword evidence="14 18" id="KW-1133">Transmembrane helix</keyword>
<evidence type="ECO:0000256" key="12">
    <source>
        <dbReference type="ARBA" id="ARBA00022842"/>
    </source>
</evidence>
<comment type="subcellular location">
    <subcellularLocation>
        <location evidence="2">Cell inner membrane</location>
        <topology evidence="2">Multi-pass membrane protein</topology>
    </subcellularLocation>
</comment>
<keyword evidence="10" id="KW-0547">Nucleotide-binding</keyword>
<dbReference type="SFLD" id="SFLDS00003">
    <property type="entry name" value="Haloacid_Dehalogenase"/>
    <property type="match status" value="1"/>
</dbReference>
<dbReference type="InterPro" id="IPR004014">
    <property type="entry name" value="ATPase_P-typ_cation-transptr_N"/>
</dbReference>
<dbReference type="InterPro" id="IPR059000">
    <property type="entry name" value="ATPase_P-type_domA"/>
</dbReference>
<feature type="transmembrane region" description="Helical" evidence="18">
    <location>
        <begin position="278"/>
        <end position="296"/>
    </location>
</feature>
<evidence type="ECO:0000256" key="17">
    <source>
        <dbReference type="ARBA" id="ARBA00047295"/>
    </source>
</evidence>
<evidence type="ECO:0000256" key="5">
    <source>
        <dbReference type="ARBA" id="ARBA00013555"/>
    </source>
</evidence>
<name>A0A2T7BPY5_9BACT</name>
<dbReference type="RefSeq" id="WP_108686374.1">
    <property type="nucleotide sequence ID" value="NZ_QCYK01000001.1"/>
</dbReference>
<dbReference type="PRINTS" id="PR01836">
    <property type="entry name" value="MGATPASE"/>
</dbReference>